<dbReference type="Proteomes" id="UP001500596">
    <property type="component" value="Unassembled WGS sequence"/>
</dbReference>
<evidence type="ECO:0000313" key="2">
    <source>
        <dbReference type="EMBL" id="GAA1686666.1"/>
    </source>
</evidence>
<dbReference type="RefSeq" id="WP_344056113.1">
    <property type="nucleotide sequence ID" value="NZ_BAAAPK010000004.1"/>
</dbReference>
<feature type="domain" description="Acetyl xylan esterase" evidence="1">
    <location>
        <begin position="1"/>
        <end position="319"/>
    </location>
</feature>
<sequence>MAFFDLPEAELRRYRPTVTEPEDFDDFWTGTIATARQVPIQSSVVTAVPAPFAHIRVFDVRFPGFGGHPVGAWLLVPDGAERCRAIVHFQGYGGGRGLPHEWLPWASAGYVTLVVDTRGQGAHRDSGSGTPDPAGSEPAVPGFMTRGILHRDTYYYRRVYTDAVRAIDFLQTRTEVDAGRVAVAGISQGGGIAIAASALHGAVAACLADVPFLCHFERAVGLTDSDPYAEIVRYLRAHRDDVAVVASTLAYFDGVSLAARATAPTLFSVALQDTVCPPSTVFAAFNAWDARRKEIVVWPLNGHEGGGADQWPRQVKFLAESLRAASEG</sequence>
<evidence type="ECO:0000313" key="3">
    <source>
        <dbReference type="Proteomes" id="UP001500596"/>
    </source>
</evidence>
<dbReference type="PANTHER" id="PTHR40111:SF1">
    <property type="entry name" value="CEPHALOSPORIN-C DEACETYLASE"/>
    <property type="match status" value="1"/>
</dbReference>
<dbReference type="InterPro" id="IPR029058">
    <property type="entry name" value="AB_hydrolase_fold"/>
</dbReference>
<comment type="caution">
    <text evidence="2">The sequence shown here is derived from an EMBL/GenBank/DDBJ whole genome shotgun (WGS) entry which is preliminary data.</text>
</comment>
<dbReference type="SUPFAM" id="SSF53474">
    <property type="entry name" value="alpha/beta-Hydrolases"/>
    <property type="match status" value="1"/>
</dbReference>
<evidence type="ECO:0000259" key="1">
    <source>
        <dbReference type="Pfam" id="PF05448"/>
    </source>
</evidence>
<name>A0ABP4TEB7_9MICO</name>
<accession>A0ABP4TEB7</accession>
<protein>
    <submittedName>
        <fullName evidence="2">Acetylxylan esterase</fullName>
    </submittedName>
</protein>
<dbReference type="EMBL" id="BAAAPK010000004">
    <property type="protein sequence ID" value="GAA1686666.1"/>
    <property type="molecule type" value="Genomic_DNA"/>
</dbReference>
<dbReference type="PANTHER" id="PTHR40111">
    <property type="entry name" value="CEPHALOSPORIN-C DEACETYLASE"/>
    <property type="match status" value="1"/>
</dbReference>
<dbReference type="Gene3D" id="3.40.50.1820">
    <property type="entry name" value="alpha/beta hydrolase"/>
    <property type="match status" value="1"/>
</dbReference>
<keyword evidence="3" id="KW-1185">Reference proteome</keyword>
<proteinExistence type="predicted"/>
<organism evidence="2 3">
    <name type="scientific">Microbacterium lacus</name>
    <dbReference type="NCBI Taxonomy" id="415217"/>
    <lineage>
        <taxon>Bacteria</taxon>
        <taxon>Bacillati</taxon>
        <taxon>Actinomycetota</taxon>
        <taxon>Actinomycetes</taxon>
        <taxon>Micrococcales</taxon>
        <taxon>Microbacteriaceae</taxon>
        <taxon>Microbacterium</taxon>
    </lineage>
</organism>
<dbReference type="InterPro" id="IPR008391">
    <property type="entry name" value="AXE1_dom"/>
</dbReference>
<dbReference type="InterPro" id="IPR039069">
    <property type="entry name" value="CE7"/>
</dbReference>
<dbReference type="Pfam" id="PF05448">
    <property type="entry name" value="AXE1"/>
    <property type="match status" value="1"/>
</dbReference>
<reference evidence="3" key="1">
    <citation type="journal article" date="2019" name="Int. J. Syst. Evol. Microbiol.">
        <title>The Global Catalogue of Microorganisms (GCM) 10K type strain sequencing project: providing services to taxonomists for standard genome sequencing and annotation.</title>
        <authorList>
            <consortium name="The Broad Institute Genomics Platform"/>
            <consortium name="The Broad Institute Genome Sequencing Center for Infectious Disease"/>
            <person name="Wu L."/>
            <person name="Ma J."/>
        </authorList>
    </citation>
    <scope>NUCLEOTIDE SEQUENCE [LARGE SCALE GENOMIC DNA]</scope>
    <source>
        <strain evidence="3">JCM 15575</strain>
    </source>
</reference>
<gene>
    <name evidence="2" type="ORF">GCM10009807_32870</name>
</gene>